<dbReference type="Proteomes" id="UP000251314">
    <property type="component" value="Unassembled WGS sequence"/>
</dbReference>
<feature type="compositionally biased region" description="Basic and acidic residues" evidence="1">
    <location>
        <begin position="73"/>
        <end position="93"/>
    </location>
</feature>
<evidence type="ECO:0000313" key="8">
    <source>
        <dbReference type="Proteomes" id="UP000251314"/>
    </source>
</evidence>
<reference evidence="7 8" key="1">
    <citation type="submission" date="2018-01" db="EMBL/GenBank/DDBJ databases">
        <title>Draft genome of the strawberry crown rot pathogen Phytophthora cactorum.</title>
        <authorList>
            <person name="Armitage A.D."/>
            <person name="Lysoe E."/>
            <person name="Nellist C.F."/>
            <person name="Harrison R.J."/>
            <person name="Brurberg M.B."/>
        </authorList>
    </citation>
    <scope>NUCLEOTIDE SEQUENCE [LARGE SCALE GENOMIC DNA]</scope>
    <source>
        <strain evidence="7 8">10300</strain>
    </source>
</reference>
<evidence type="ECO:0000313" key="2">
    <source>
        <dbReference type="EMBL" id="KAG2862756.1"/>
    </source>
</evidence>
<name>A0A329SJS4_9STRA</name>
<proteinExistence type="predicted"/>
<dbReference type="STRING" id="29920.A0A329SJS4"/>
<dbReference type="Proteomes" id="UP000697107">
    <property type="component" value="Unassembled WGS sequence"/>
</dbReference>
<evidence type="ECO:0000313" key="5">
    <source>
        <dbReference type="EMBL" id="KAG2991306.1"/>
    </source>
</evidence>
<sequence>MSGTDLVNDLPLRDPESRRGVARNPPSGVSRVNDSPLVDPRGTVDRRSRHHGRSPGDAGGVAPIPLSGVHGSHGSELRVSRDTDSSSRTDDAMAPRCGGGDVTTPTSSGRCRSRRRRRGWIRRSASVTSTTSYEVSNVTSSTAPCDCSEQLYALINGVTGEVDDGINLDFLPAVNALLELNEMSIEFGEA</sequence>
<dbReference type="EMBL" id="RCML01000104">
    <property type="protein sequence ID" value="KAG2991306.1"/>
    <property type="molecule type" value="Genomic_DNA"/>
</dbReference>
<dbReference type="OrthoDB" id="109021at2759"/>
<dbReference type="Proteomes" id="UP000760860">
    <property type="component" value="Unassembled WGS sequence"/>
</dbReference>
<accession>A0A329SJS4</accession>
<dbReference type="EMBL" id="RCMK01000092">
    <property type="protein sequence ID" value="KAG2949384.1"/>
    <property type="molecule type" value="Genomic_DNA"/>
</dbReference>
<gene>
    <name evidence="7" type="ORF">PC110_g6921</name>
    <name evidence="2" type="ORF">PC113_g6016</name>
    <name evidence="3" type="ORF">PC115_g4616</name>
    <name evidence="4" type="ORF">PC117_g5283</name>
    <name evidence="5" type="ORF">PC118_g5180</name>
    <name evidence="6" type="ORF">PC129_g23075</name>
</gene>
<dbReference type="Proteomes" id="UP000774804">
    <property type="component" value="Unassembled WGS sequence"/>
</dbReference>
<keyword evidence="8" id="KW-1185">Reference proteome</keyword>
<dbReference type="EMBL" id="MJFZ01000128">
    <property type="protein sequence ID" value="RAW36831.1"/>
    <property type="molecule type" value="Genomic_DNA"/>
</dbReference>
<protein>
    <submittedName>
        <fullName evidence="7">Uncharacterized protein</fullName>
    </submittedName>
</protein>
<evidence type="ECO:0000313" key="6">
    <source>
        <dbReference type="EMBL" id="KAG3203003.1"/>
    </source>
</evidence>
<comment type="caution">
    <text evidence="7">The sequence shown here is derived from an EMBL/GenBank/DDBJ whole genome shotgun (WGS) entry which is preliminary data.</text>
</comment>
<reference evidence="2" key="2">
    <citation type="submission" date="2018-10" db="EMBL/GenBank/DDBJ databases">
        <title>Effector identification in a new, highly contiguous assembly of the strawberry crown rot pathogen Phytophthora cactorum.</title>
        <authorList>
            <person name="Armitage A.D."/>
            <person name="Nellist C.F."/>
            <person name="Bates H."/>
            <person name="Vickerstaff R.J."/>
            <person name="Harrison R.J."/>
        </authorList>
    </citation>
    <scope>NUCLEOTIDE SEQUENCE</scope>
    <source>
        <strain evidence="2">15-7</strain>
        <strain evidence="3">4032</strain>
        <strain evidence="4">4040</strain>
        <strain evidence="5">P415</strain>
        <strain evidence="6">P421</strain>
    </source>
</reference>
<dbReference type="EMBL" id="RCMG01000120">
    <property type="protein sequence ID" value="KAG2862756.1"/>
    <property type="molecule type" value="Genomic_DNA"/>
</dbReference>
<evidence type="ECO:0000313" key="3">
    <source>
        <dbReference type="EMBL" id="KAG2936450.1"/>
    </source>
</evidence>
<feature type="region of interest" description="Disordered" evidence="1">
    <location>
        <begin position="1"/>
        <end position="117"/>
    </location>
</feature>
<dbReference type="Proteomes" id="UP000736787">
    <property type="component" value="Unassembled WGS sequence"/>
</dbReference>
<dbReference type="EMBL" id="RCMV01002407">
    <property type="protein sequence ID" value="KAG3203003.1"/>
    <property type="molecule type" value="Genomic_DNA"/>
</dbReference>
<dbReference type="Proteomes" id="UP000735874">
    <property type="component" value="Unassembled WGS sequence"/>
</dbReference>
<evidence type="ECO:0000313" key="7">
    <source>
        <dbReference type="EMBL" id="RAW36831.1"/>
    </source>
</evidence>
<evidence type="ECO:0000256" key="1">
    <source>
        <dbReference type="SAM" id="MobiDB-lite"/>
    </source>
</evidence>
<organism evidence="7 8">
    <name type="scientific">Phytophthora cactorum</name>
    <dbReference type="NCBI Taxonomy" id="29920"/>
    <lineage>
        <taxon>Eukaryota</taxon>
        <taxon>Sar</taxon>
        <taxon>Stramenopiles</taxon>
        <taxon>Oomycota</taxon>
        <taxon>Peronosporomycetes</taxon>
        <taxon>Peronosporales</taxon>
        <taxon>Peronosporaceae</taxon>
        <taxon>Phytophthora</taxon>
    </lineage>
</organism>
<evidence type="ECO:0000313" key="4">
    <source>
        <dbReference type="EMBL" id="KAG2949384.1"/>
    </source>
</evidence>
<dbReference type="VEuPathDB" id="FungiDB:PC110_g6921"/>
<dbReference type="AlphaFoldDB" id="A0A329SJS4"/>
<dbReference type="EMBL" id="RCMI01000089">
    <property type="protein sequence ID" value="KAG2936450.1"/>
    <property type="molecule type" value="Genomic_DNA"/>
</dbReference>